<name>A0A0F9VTY6_9ZZZZ</name>
<feature type="transmembrane region" description="Helical" evidence="1">
    <location>
        <begin position="35"/>
        <end position="55"/>
    </location>
</feature>
<keyword evidence="1" id="KW-0472">Membrane</keyword>
<organism evidence="2">
    <name type="scientific">marine sediment metagenome</name>
    <dbReference type="NCBI Taxonomy" id="412755"/>
    <lineage>
        <taxon>unclassified sequences</taxon>
        <taxon>metagenomes</taxon>
        <taxon>ecological metagenomes</taxon>
    </lineage>
</organism>
<protein>
    <submittedName>
        <fullName evidence="2">Uncharacterized protein</fullName>
    </submittedName>
</protein>
<accession>A0A0F9VTY6</accession>
<proteinExistence type="predicted"/>
<keyword evidence="1" id="KW-0812">Transmembrane</keyword>
<dbReference type="EMBL" id="LAZR01000287">
    <property type="protein sequence ID" value="KKN76916.1"/>
    <property type="molecule type" value="Genomic_DNA"/>
</dbReference>
<evidence type="ECO:0000256" key="1">
    <source>
        <dbReference type="SAM" id="Phobius"/>
    </source>
</evidence>
<keyword evidence="1" id="KW-1133">Transmembrane helix</keyword>
<sequence length="59" mass="6633">MLINHPKKYLIGYILLGLWNLAIAMQSYPGWPPTWLSYAVAGLMVPCMVLCVIIIKEGK</sequence>
<dbReference type="AlphaFoldDB" id="A0A0F9VTY6"/>
<gene>
    <name evidence="2" type="ORF">LCGC14_0365670</name>
</gene>
<feature type="transmembrane region" description="Helical" evidence="1">
    <location>
        <begin position="9"/>
        <end position="29"/>
    </location>
</feature>
<evidence type="ECO:0000313" key="2">
    <source>
        <dbReference type="EMBL" id="KKN76916.1"/>
    </source>
</evidence>
<reference evidence="2" key="1">
    <citation type="journal article" date="2015" name="Nature">
        <title>Complex archaea that bridge the gap between prokaryotes and eukaryotes.</title>
        <authorList>
            <person name="Spang A."/>
            <person name="Saw J.H."/>
            <person name="Jorgensen S.L."/>
            <person name="Zaremba-Niedzwiedzka K."/>
            <person name="Martijn J."/>
            <person name="Lind A.E."/>
            <person name="van Eijk R."/>
            <person name="Schleper C."/>
            <person name="Guy L."/>
            <person name="Ettema T.J."/>
        </authorList>
    </citation>
    <scope>NUCLEOTIDE SEQUENCE</scope>
</reference>
<comment type="caution">
    <text evidence="2">The sequence shown here is derived from an EMBL/GenBank/DDBJ whole genome shotgun (WGS) entry which is preliminary data.</text>
</comment>